<keyword evidence="2" id="KW-1185">Reference proteome</keyword>
<reference evidence="1" key="2">
    <citation type="submission" date="2013-10" db="EMBL/GenBank/DDBJ databases">
        <authorList>
            <person name="Aslett M."/>
        </authorList>
    </citation>
    <scope>NUCLEOTIDE SEQUENCE [LARGE SCALE GENOMIC DNA]</scope>
    <source>
        <strain evidence="1">Houghton</strain>
    </source>
</reference>
<protein>
    <submittedName>
        <fullName evidence="1">Uncharacterized protein</fullName>
    </submittedName>
</protein>
<sequence length="213" mass="22402">MSDTEEGTGSSTPPSFRRLSVKELQQFCIGPNSRDRALSLLQQTTAGELLQQTAAAADAVALQQQANTAETKETARKAALRAAAAGDTEAAANVGELLQLLLQSVKRAFEIEDLRDSILSQPEICAADCAARFVLEGAFAKELERLATKASEVTLHKILSPLNCLLLTVSSCLSPLVCLLASVSSLLSPLVCLLLTVSSSLSPLDCLLSSVSS</sequence>
<organism evidence="1 2">
    <name type="scientific">Eimeria praecox</name>
    <dbReference type="NCBI Taxonomy" id="51316"/>
    <lineage>
        <taxon>Eukaryota</taxon>
        <taxon>Sar</taxon>
        <taxon>Alveolata</taxon>
        <taxon>Apicomplexa</taxon>
        <taxon>Conoidasida</taxon>
        <taxon>Coccidia</taxon>
        <taxon>Eucoccidiorida</taxon>
        <taxon>Eimeriorina</taxon>
        <taxon>Eimeriidae</taxon>
        <taxon>Eimeria</taxon>
    </lineage>
</organism>
<gene>
    <name evidence="1" type="ORF">EPH_0059750</name>
</gene>
<dbReference type="EMBL" id="HG708301">
    <property type="protein sequence ID" value="CDI87799.1"/>
    <property type="molecule type" value="Genomic_DNA"/>
</dbReference>
<dbReference type="Proteomes" id="UP000018201">
    <property type="component" value="Unassembled WGS sequence"/>
</dbReference>
<dbReference type="OrthoDB" id="354315at2759"/>
<dbReference type="VEuPathDB" id="ToxoDB:EPH_0059750"/>
<reference evidence="1" key="1">
    <citation type="submission" date="2013-10" db="EMBL/GenBank/DDBJ databases">
        <title>Genomic analysis of the causative agents of coccidiosis in chickens.</title>
        <authorList>
            <person name="Reid A.J."/>
            <person name="Blake D."/>
            <person name="Billington K."/>
            <person name="Browne H."/>
            <person name="Dunn M."/>
            <person name="Hung S."/>
            <person name="Kawahara F."/>
            <person name="Miranda-Saavedra D."/>
            <person name="Mourier T."/>
            <person name="Nagra H."/>
            <person name="Otto T.D."/>
            <person name="Rawlings N."/>
            <person name="Sanchez A."/>
            <person name="Sanders M."/>
            <person name="Subramaniam C."/>
            <person name="Tay Y."/>
            <person name="Dear P."/>
            <person name="Doerig C."/>
            <person name="Gruber A."/>
            <person name="Parkinson J."/>
            <person name="Shirley M."/>
            <person name="Wan K.L."/>
            <person name="Berriman M."/>
            <person name="Tomley F."/>
            <person name="Pain A."/>
        </authorList>
    </citation>
    <scope>NUCLEOTIDE SEQUENCE [LARGE SCALE GENOMIC DNA]</scope>
    <source>
        <strain evidence="1">Houghton</strain>
    </source>
</reference>
<name>U6HB15_9EIME</name>
<accession>U6HB15</accession>
<proteinExistence type="predicted"/>
<evidence type="ECO:0000313" key="2">
    <source>
        <dbReference type="Proteomes" id="UP000018201"/>
    </source>
</evidence>
<dbReference type="AlphaFoldDB" id="U6HB15"/>
<evidence type="ECO:0000313" key="1">
    <source>
        <dbReference type="EMBL" id="CDI87799.1"/>
    </source>
</evidence>